<reference evidence="1" key="1">
    <citation type="submission" date="2014-11" db="EMBL/GenBank/DDBJ databases">
        <authorList>
            <person name="Amaro Gonzalez C."/>
        </authorList>
    </citation>
    <scope>NUCLEOTIDE SEQUENCE</scope>
</reference>
<dbReference type="AlphaFoldDB" id="A0A0E9UHN4"/>
<accession>A0A0E9UHN4</accession>
<dbReference type="EMBL" id="GBXM01043218">
    <property type="protein sequence ID" value="JAH65359.1"/>
    <property type="molecule type" value="Transcribed_RNA"/>
</dbReference>
<reference evidence="1" key="2">
    <citation type="journal article" date="2015" name="Fish Shellfish Immunol.">
        <title>Early steps in the European eel (Anguilla anguilla)-Vibrio vulnificus interaction in the gills: Role of the RtxA13 toxin.</title>
        <authorList>
            <person name="Callol A."/>
            <person name="Pajuelo D."/>
            <person name="Ebbesson L."/>
            <person name="Teles M."/>
            <person name="MacKenzie S."/>
            <person name="Amaro C."/>
        </authorList>
    </citation>
    <scope>NUCLEOTIDE SEQUENCE</scope>
</reference>
<organism evidence="1">
    <name type="scientific">Anguilla anguilla</name>
    <name type="common">European freshwater eel</name>
    <name type="synonym">Muraena anguilla</name>
    <dbReference type="NCBI Taxonomy" id="7936"/>
    <lineage>
        <taxon>Eukaryota</taxon>
        <taxon>Metazoa</taxon>
        <taxon>Chordata</taxon>
        <taxon>Craniata</taxon>
        <taxon>Vertebrata</taxon>
        <taxon>Euteleostomi</taxon>
        <taxon>Actinopterygii</taxon>
        <taxon>Neopterygii</taxon>
        <taxon>Teleostei</taxon>
        <taxon>Anguilliformes</taxon>
        <taxon>Anguillidae</taxon>
        <taxon>Anguilla</taxon>
    </lineage>
</organism>
<evidence type="ECO:0000313" key="1">
    <source>
        <dbReference type="EMBL" id="JAH65359.1"/>
    </source>
</evidence>
<protein>
    <submittedName>
        <fullName evidence="1">Uncharacterized protein</fullName>
    </submittedName>
</protein>
<proteinExistence type="predicted"/>
<sequence>MEFKTPNGNVNFLFFFF</sequence>
<name>A0A0E9UHN4_ANGAN</name>